<dbReference type="OrthoDB" id="3176171at2759"/>
<sequence>MHPVNSTNDVLKLMQIGQANRAIGATALNQRSSRSHSVVTIHVRGTDVKSGTTLCAFLHLVDLAGSERVDRSEVTGDKLKEAQHINKSLSALGDVIFALSQKNGHIPYRNSKLTQVLQSSLGGHAKTLMFVQINPEFNSYSESLSTLKFAERVSGVELGTAHSNKENKDVKDLIEQDSSVNPEDTCGENKEQEIELEESKGPNRMTSAKWDMNGYEEAPLKWQGPIDSFFVLAFLRSVKKRGRNQVRVMADQKDWAGLTSLIGKKKRPSSSPSEPPPEKKWLSSRLRKINRRRGQNRRLLLQRVAGVLRRTVSSSEEPAKEGEKEKDRVEIVEMFNSPAKKVAPKVGEEKEISISHRTREGKILPPGRILLKDESIEQFLPYPSTTAVGGFVKTPLIISEPSLSTGQEGKVEYCSKRAAELEDALSKAIKRSLISHREELGKLYKSEDKIASLALSNLEWVGKDLQRRIKELEDEREALRLEQDTLKVQVMEVKGSISQAERTSFVAHCQNDLMTSEIRSMCTLINQS</sequence>
<keyword evidence="1" id="KW-0493">Microtubule</keyword>
<dbReference type="GO" id="GO:0008017">
    <property type="term" value="F:microtubule binding"/>
    <property type="evidence" value="ECO:0007669"/>
    <property type="project" value="InterPro"/>
</dbReference>
<organism evidence="7 8">
    <name type="scientific">Apostasia shenzhenica</name>
    <dbReference type="NCBI Taxonomy" id="1088818"/>
    <lineage>
        <taxon>Eukaryota</taxon>
        <taxon>Viridiplantae</taxon>
        <taxon>Streptophyta</taxon>
        <taxon>Embryophyta</taxon>
        <taxon>Tracheophyta</taxon>
        <taxon>Spermatophyta</taxon>
        <taxon>Magnoliopsida</taxon>
        <taxon>Liliopsida</taxon>
        <taxon>Asparagales</taxon>
        <taxon>Orchidaceae</taxon>
        <taxon>Apostasioideae</taxon>
        <taxon>Apostasia</taxon>
    </lineage>
</organism>
<dbReference type="AlphaFoldDB" id="A0A2I0AE13"/>
<protein>
    <submittedName>
        <fullName evidence="7">Kinesin-4</fullName>
    </submittedName>
</protein>
<feature type="region of interest" description="Disordered" evidence="5">
    <location>
        <begin position="167"/>
        <end position="208"/>
    </location>
</feature>
<feature type="domain" description="Kinesin motor" evidence="6">
    <location>
        <begin position="1"/>
        <end position="156"/>
    </location>
</feature>
<evidence type="ECO:0000256" key="2">
    <source>
        <dbReference type="ARBA" id="ARBA00023175"/>
    </source>
</evidence>
<evidence type="ECO:0000259" key="6">
    <source>
        <dbReference type="PROSITE" id="PS50067"/>
    </source>
</evidence>
<dbReference type="GO" id="GO:0003777">
    <property type="term" value="F:microtubule motor activity"/>
    <property type="evidence" value="ECO:0007669"/>
    <property type="project" value="InterPro"/>
</dbReference>
<dbReference type="PROSITE" id="PS50067">
    <property type="entry name" value="KINESIN_MOTOR_2"/>
    <property type="match status" value="1"/>
</dbReference>
<dbReference type="InterPro" id="IPR036961">
    <property type="entry name" value="Kinesin_motor_dom_sf"/>
</dbReference>
<dbReference type="PRINTS" id="PR00380">
    <property type="entry name" value="KINESINHEAVY"/>
</dbReference>
<dbReference type="InterPro" id="IPR027640">
    <property type="entry name" value="Kinesin-like_fam"/>
</dbReference>
<comment type="caution">
    <text evidence="3">Lacks conserved residue(s) required for the propagation of feature annotation.</text>
</comment>
<dbReference type="Gene3D" id="3.40.850.10">
    <property type="entry name" value="Kinesin motor domain"/>
    <property type="match status" value="1"/>
</dbReference>
<evidence type="ECO:0000256" key="1">
    <source>
        <dbReference type="ARBA" id="ARBA00022701"/>
    </source>
</evidence>
<feature type="coiled-coil region" evidence="4">
    <location>
        <begin position="455"/>
        <end position="489"/>
    </location>
</feature>
<dbReference type="SMART" id="SM00129">
    <property type="entry name" value="KISc"/>
    <property type="match status" value="1"/>
</dbReference>
<evidence type="ECO:0000313" key="7">
    <source>
        <dbReference type="EMBL" id="PKA53789.1"/>
    </source>
</evidence>
<proteinExistence type="inferred from homology"/>
<comment type="similarity">
    <text evidence="3">Belongs to the TRAFAC class myosin-kinesin ATPase superfamily. Kinesin family.</text>
</comment>
<dbReference type="Proteomes" id="UP000236161">
    <property type="component" value="Unassembled WGS sequence"/>
</dbReference>
<accession>A0A2I0AE13</accession>
<feature type="compositionally biased region" description="Basic and acidic residues" evidence="5">
    <location>
        <begin position="187"/>
        <end position="201"/>
    </location>
</feature>
<dbReference type="GO" id="GO:0005524">
    <property type="term" value="F:ATP binding"/>
    <property type="evidence" value="ECO:0007669"/>
    <property type="project" value="InterPro"/>
</dbReference>
<gene>
    <name evidence="7" type="primary">ATK4</name>
    <name evidence="7" type="ORF">AXF42_Ash011268</name>
</gene>
<keyword evidence="2" id="KW-0505">Motor protein</keyword>
<keyword evidence="8" id="KW-1185">Reference proteome</keyword>
<evidence type="ECO:0000256" key="4">
    <source>
        <dbReference type="SAM" id="Coils"/>
    </source>
</evidence>
<dbReference type="STRING" id="1088818.A0A2I0AE13"/>
<evidence type="ECO:0000313" key="8">
    <source>
        <dbReference type="Proteomes" id="UP000236161"/>
    </source>
</evidence>
<dbReference type="EMBL" id="KZ451988">
    <property type="protein sequence ID" value="PKA53789.1"/>
    <property type="molecule type" value="Genomic_DNA"/>
</dbReference>
<name>A0A2I0AE13_9ASPA</name>
<feature type="region of interest" description="Disordered" evidence="5">
    <location>
        <begin position="259"/>
        <end position="285"/>
    </location>
</feature>
<dbReference type="SUPFAM" id="SSF52540">
    <property type="entry name" value="P-loop containing nucleoside triphosphate hydrolases"/>
    <property type="match status" value="1"/>
</dbReference>
<dbReference type="Pfam" id="PF00225">
    <property type="entry name" value="Kinesin"/>
    <property type="match status" value="1"/>
</dbReference>
<reference evidence="7 8" key="1">
    <citation type="journal article" date="2017" name="Nature">
        <title>The Apostasia genome and the evolution of orchids.</title>
        <authorList>
            <person name="Zhang G.Q."/>
            <person name="Liu K.W."/>
            <person name="Li Z."/>
            <person name="Lohaus R."/>
            <person name="Hsiao Y.Y."/>
            <person name="Niu S.C."/>
            <person name="Wang J.Y."/>
            <person name="Lin Y.C."/>
            <person name="Xu Q."/>
            <person name="Chen L.J."/>
            <person name="Yoshida K."/>
            <person name="Fujiwara S."/>
            <person name="Wang Z.W."/>
            <person name="Zhang Y.Q."/>
            <person name="Mitsuda N."/>
            <person name="Wang M."/>
            <person name="Liu G.H."/>
            <person name="Pecoraro L."/>
            <person name="Huang H.X."/>
            <person name="Xiao X.J."/>
            <person name="Lin M."/>
            <person name="Wu X.Y."/>
            <person name="Wu W.L."/>
            <person name="Chen Y.Y."/>
            <person name="Chang S.B."/>
            <person name="Sakamoto S."/>
            <person name="Ohme-Takagi M."/>
            <person name="Yagi M."/>
            <person name="Zeng S.J."/>
            <person name="Shen C.Y."/>
            <person name="Yeh C.M."/>
            <person name="Luo Y.B."/>
            <person name="Tsai W.C."/>
            <person name="Van de Peer Y."/>
            <person name="Liu Z.J."/>
        </authorList>
    </citation>
    <scope>NUCLEOTIDE SEQUENCE [LARGE SCALE GENOMIC DNA]</scope>
    <source>
        <strain evidence="8">cv. Shenzhen</strain>
        <tissue evidence="7">Stem</tissue>
    </source>
</reference>
<evidence type="ECO:0000256" key="5">
    <source>
        <dbReference type="SAM" id="MobiDB-lite"/>
    </source>
</evidence>
<dbReference type="InterPro" id="IPR027417">
    <property type="entry name" value="P-loop_NTPase"/>
</dbReference>
<dbReference type="GO" id="GO:0007018">
    <property type="term" value="P:microtubule-based movement"/>
    <property type="evidence" value="ECO:0007669"/>
    <property type="project" value="InterPro"/>
</dbReference>
<dbReference type="InterPro" id="IPR001752">
    <property type="entry name" value="Kinesin_motor_dom"/>
</dbReference>
<keyword evidence="4" id="KW-0175">Coiled coil</keyword>
<dbReference type="GO" id="GO:0005874">
    <property type="term" value="C:microtubule"/>
    <property type="evidence" value="ECO:0007669"/>
    <property type="project" value="UniProtKB-KW"/>
</dbReference>
<dbReference type="PANTHER" id="PTHR47972">
    <property type="entry name" value="KINESIN-LIKE PROTEIN KLP-3"/>
    <property type="match status" value="1"/>
</dbReference>
<evidence type="ECO:0000256" key="3">
    <source>
        <dbReference type="PROSITE-ProRule" id="PRU00283"/>
    </source>
</evidence>
<dbReference type="PANTHER" id="PTHR47972:SF14">
    <property type="entry name" value="KINESIN-LIKE PROTEIN KIN-14J"/>
    <property type="match status" value="1"/>
</dbReference>